<evidence type="ECO:0000256" key="1">
    <source>
        <dbReference type="SAM" id="MobiDB-lite"/>
    </source>
</evidence>
<keyword evidence="2" id="KW-1133">Transmembrane helix</keyword>
<proteinExistence type="predicted"/>
<dbReference type="STRING" id="181874.A0A409YGJ3"/>
<evidence type="ECO:0000313" key="4">
    <source>
        <dbReference type="Proteomes" id="UP000284842"/>
    </source>
</evidence>
<dbReference type="AlphaFoldDB" id="A0A409YGJ3"/>
<comment type="caution">
    <text evidence="3">The sequence shown here is derived from an EMBL/GenBank/DDBJ whole genome shotgun (WGS) entry which is preliminary data.</text>
</comment>
<evidence type="ECO:0000313" key="3">
    <source>
        <dbReference type="EMBL" id="PPR02102.1"/>
    </source>
</evidence>
<feature type="transmembrane region" description="Helical" evidence="2">
    <location>
        <begin position="192"/>
        <end position="215"/>
    </location>
</feature>
<keyword evidence="2" id="KW-0812">Transmembrane</keyword>
<feature type="compositionally biased region" description="Low complexity" evidence="1">
    <location>
        <begin position="158"/>
        <end position="185"/>
    </location>
</feature>
<name>A0A409YGJ3_9AGAR</name>
<gene>
    <name evidence="3" type="ORF">CVT24_011236</name>
</gene>
<dbReference type="EMBL" id="NHTK01001190">
    <property type="protein sequence ID" value="PPR02102.1"/>
    <property type="molecule type" value="Genomic_DNA"/>
</dbReference>
<organism evidence="3 4">
    <name type="scientific">Panaeolus cyanescens</name>
    <dbReference type="NCBI Taxonomy" id="181874"/>
    <lineage>
        <taxon>Eukaryota</taxon>
        <taxon>Fungi</taxon>
        <taxon>Dikarya</taxon>
        <taxon>Basidiomycota</taxon>
        <taxon>Agaricomycotina</taxon>
        <taxon>Agaricomycetes</taxon>
        <taxon>Agaricomycetidae</taxon>
        <taxon>Agaricales</taxon>
        <taxon>Agaricineae</taxon>
        <taxon>Galeropsidaceae</taxon>
        <taxon>Panaeolus</taxon>
    </lineage>
</organism>
<dbReference type="OrthoDB" id="10595131at2759"/>
<keyword evidence="4" id="KW-1185">Reference proteome</keyword>
<protein>
    <submittedName>
        <fullName evidence="3">Uncharacterized protein</fullName>
    </submittedName>
</protein>
<sequence length="321" mass="34630">MTANFPTINQSTTLYHNDSRIVYKGNWNHNEVFIGVNGETITYSSTTDIEANVGMNAYKAPAGVFSYYGFKLPERGRYSICVDCSFVAPHVVTINAQDPNYSPSDPPVVMHTTPIQASDQHIMILSNLQDMAPDGTFPPSRLTISKVELVFPSGITVSSTTSSSLSSSSTTQGTPTTTTTSSASTPAKQVPVGAIVGGVLGSLILLALIIGFIYYKLIRGKNQRIVHRPALIGTVPAPPRAPAPINYLITPFAPPKMPSPLAEDAPYPYMRSKSSRRPGHQRSESDDPFAYQPRNVTTLPRSKAALPAHSGPLRINTKTGR</sequence>
<feature type="region of interest" description="Disordered" evidence="1">
    <location>
        <begin position="263"/>
        <end position="321"/>
    </location>
</feature>
<evidence type="ECO:0000256" key="2">
    <source>
        <dbReference type="SAM" id="Phobius"/>
    </source>
</evidence>
<keyword evidence="2" id="KW-0472">Membrane</keyword>
<feature type="region of interest" description="Disordered" evidence="1">
    <location>
        <begin position="158"/>
        <end position="186"/>
    </location>
</feature>
<accession>A0A409YGJ3</accession>
<dbReference type="Proteomes" id="UP000284842">
    <property type="component" value="Unassembled WGS sequence"/>
</dbReference>
<dbReference type="InParanoid" id="A0A409YGJ3"/>
<reference evidence="3 4" key="1">
    <citation type="journal article" date="2018" name="Evol. Lett.">
        <title>Horizontal gene cluster transfer increased hallucinogenic mushroom diversity.</title>
        <authorList>
            <person name="Reynolds H.T."/>
            <person name="Vijayakumar V."/>
            <person name="Gluck-Thaler E."/>
            <person name="Korotkin H.B."/>
            <person name="Matheny P.B."/>
            <person name="Slot J.C."/>
        </authorList>
    </citation>
    <scope>NUCLEOTIDE SEQUENCE [LARGE SCALE GENOMIC DNA]</scope>
    <source>
        <strain evidence="3 4">2629</strain>
    </source>
</reference>